<dbReference type="InterPro" id="IPR028098">
    <property type="entry name" value="Glyco_trans_4-like_N"/>
</dbReference>
<evidence type="ECO:0000259" key="2">
    <source>
        <dbReference type="Pfam" id="PF13439"/>
    </source>
</evidence>
<dbReference type="RefSeq" id="WP_235118750.1">
    <property type="nucleotide sequence ID" value="NZ_CP090978.1"/>
</dbReference>
<keyword evidence="4" id="KW-1185">Reference proteome</keyword>
<feature type="domain" description="Glycosyl transferase family 1" evidence="1">
    <location>
        <begin position="189"/>
        <end position="347"/>
    </location>
</feature>
<dbReference type="EMBL" id="CP090978">
    <property type="protein sequence ID" value="UJF32406.1"/>
    <property type="molecule type" value="Genomic_DNA"/>
</dbReference>
<dbReference type="InterPro" id="IPR001296">
    <property type="entry name" value="Glyco_trans_1"/>
</dbReference>
<dbReference type="PANTHER" id="PTHR45947:SF3">
    <property type="entry name" value="SULFOQUINOVOSYL TRANSFERASE SQD2"/>
    <property type="match status" value="1"/>
</dbReference>
<dbReference type="Proteomes" id="UP001649230">
    <property type="component" value="Chromosome"/>
</dbReference>
<dbReference type="CDD" id="cd03801">
    <property type="entry name" value="GT4_PimA-like"/>
    <property type="match status" value="1"/>
</dbReference>
<dbReference type="Gene3D" id="3.40.50.2000">
    <property type="entry name" value="Glycogen Phosphorylase B"/>
    <property type="match status" value="2"/>
</dbReference>
<accession>A0ABY3SGT4</accession>
<name>A0ABY3SGT4_9BACL</name>
<dbReference type="Pfam" id="PF13439">
    <property type="entry name" value="Glyco_transf_4"/>
    <property type="match status" value="1"/>
</dbReference>
<reference evidence="3 4" key="1">
    <citation type="journal article" date="2024" name="Int. J. Syst. Evol. Microbiol.">
        <title>Paenibacillus hexagrammi sp. nov., a novel bacterium isolated from the gut content of Hexagrammos agrammus.</title>
        <authorList>
            <person name="Jung H.K."/>
            <person name="Kim D.G."/>
            <person name="Zin H."/>
            <person name="Park J."/>
            <person name="Jung H."/>
            <person name="Kim Y.O."/>
            <person name="Kong H.J."/>
            <person name="Kim J.W."/>
            <person name="Kim Y.S."/>
        </authorList>
    </citation>
    <scope>NUCLEOTIDE SEQUENCE [LARGE SCALE GENOMIC DNA]</scope>
    <source>
        <strain evidence="3 4">YPD9-1</strain>
    </source>
</reference>
<evidence type="ECO:0000313" key="4">
    <source>
        <dbReference type="Proteomes" id="UP001649230"/>
    </source>
</evidence>
<proteinExistence type="predicted"/>
<evidence type="ECO:0000259" key="1">
    <source>
        <dbReference type="Pfam" id="PF00534"/>
    </source>
</evidence>
<dbReference type="InterPro" id="IPR050194">
    <property type="entry name" value="Glycosyltransferase_grp1"/>
</dbReference>
<organism evidence="3 4">
    <name type="scientific">Paenibacillus hexagrammi</name>
    <dbReference type="NCBI Taxonomy" id="2908839"/>
    <lineage>
        <taxon>Bacteria</taxon>
        <taxon>Bacillati</taxon>
        <taxon>Bacillota</taxon>
        <taxon>Bacilli</taxon>
        <taxon>Bacillales</taxon>
        <taxon>Paenibacillaceae</taxon>
        <taxon>Paenibacillus</taxon>
    </lineage>
</organism>
<dbReference type="Pfam" id="PF00534">
    <property type="entry name" value="Glycos_transf_1"/>
    <property type="match status" value="1"/>
</dbReference>
<feature type="domain" description="Glycosyltransferase subfamily 4-like N-terminal" evidence="2">
    <location>
        <begin position="21"/>
        <end position="170"/>
    </location>
</feature>
<dbReference type="SUPFAM" id="SSF53756">
    <property type="entry name" value="UDP-Glycosyltransferase/glycogen phosphorylase"/>
    <property type="match status" value="1"/>
</dbReference>
<dbReference type="PANTHER" id="PTHR45947">
    <property type="entry name" value="SULFOQUINOVOSYL TRANSFERASE SQD2"/>
    <property type="match status" value="1"/>
</dbReference>
<protein>
    <submittedName>
        <fullName evidence="3">Glycosyltransferase family 4 protein</fullName>
    </submittedName>
</protein>
<gene>
    <name evidence="3" type="ORF">L0M14_22330</name>
</gene>
<evidence type="ECO:0000313" key="3">
    <source>
        <dbReference type="EMBL" id="UJF32406.1"/>
    </source>
</evidence>
<sequence>MKILIVAPEQIPVPPLKGGSVEICIYAIARELAKHHQVTVISRTHPRYSQVTKRGALTIKRVASGSSDIYLKSVLRAIKGTSYDWIQVDNRPRYAALIKRKAGKTPVSLFLHSLTFVQQPHASRSNAAEWLAEVDRIIANSASLKKRLSAMFPTSRHKIKRVYLGTDVSRFRPASAAEKAKIRREMDVNGGFQVLFAGRIIRRKGIPVLIKAMHMARKQVPGAKLLIAGSEHRKGYKAQLRREAKRLSVPLRFLGNVPHGKVHHIYWLADCFVCPSQKHEAFGLVNVEAMASGLPVIASANGGIKEIIKHGRSGIAVKAYRRPQAFAKSIVAVAHNRAWAGKLARQARIDAVKRFSWQATARTLAACYRKKREGSS</sequence>